<dbReference type="InterPro" id="IPR051545">
    <property type="entry name" value="NAD(P)H_dehydrogenase_qn"/>
</dbReference>
<evidence type="ECO:0000313" key="5">
    <source>
        <dbReference type="Proteomes" id="UP000516148"/>
    </source>
</evidence>
<dbReference type="PANTHER" id="PTHR10204">
    <property type="entry name" value="NAD P H OXIDOREDUCTASE-RELATED"/>
    <property type="match status" value="1"/>
</dbReference>
<dbReference type="Pfam" id="PF02525">
    <property type="entry name" value="Flavodoxin_2"/>
    <property type="match status" value="1"/>
</dbReference>
<dbReference type="KEGG" id="spap:H3Z74_16490"/>
<sequence length="285" mass="31091">MKYLIIYAHPEPASLTGYLKDRGVAALQAAGHEVIVSDLYAMGWKAVADAGDFPARAADEERLDYGKASGVAYAADAQSADIAEQQRRLLWADMVVLQFPMWWYGMPAIMKGWIDRVYALGFAYGVGPHGGPNWGKRFGEGMLEGRRAMVAMTVGGRMAQYGPRGVNGAVDDILWPIQHGVLFYPGMAVLPPTIFYEVRQADAAAVEAMALAYIDRLLSATTTEPIAFRHQNGGDYDDVQVLKPDHDSGARGHALHQRGPAFISNIWGGQPGEYTPRHVAPTSRD</sequence>
<evidence type="ECO:0000256" key="2">
    <source>
        <dbReference type="ARBA" id="ARBA00023002"/>
    </source>
</evidence>
<proteinExistence type="inferred from homology"/>
<dbReference type="AlphaFoldDB" id="A0A7H0LF84"/>
<dbReference type="GO" id="GO:0005829">
    <property type="term" value="C:cytosol"/>
    <property type="evidence" value="ECO:0007669"/>
    <property type="project" value="TreeGrafter"/>
</dbReference>
<organism evidence="4 5">
    <name type="scientific">Sphingomonas alpina</name>
    <dbReference type="NCBI Taxonomy" id="653931"/>
    <lineage>
        <taxon>Bacteria</taxon>
        <taxon>Pseudomonadati</taxon>
        <taxon>Pseudomonadota</taxon>
        <taxon>Alphaproteobacteria</taxon>
        <taxon>Sphingomonadales</taxon>
        <taxon>Sphingomonadaceae</taxon>
        <taxon>Sphingomonas</taxon>
    </lineage>
</organism>
<reference evidence="4 5" key="1">
    <citation type="submission" date="2020-09" db="EMBL/GenBank/DDBJ databases">
        <title>Sphingomonas sp., a new species isolated from pork steak.</title>
        <authorList>
            <person name="Heidler von Heilborn D."/>
        </authorList>
    </citation>
    <scope>NUCLEOTIDE SEQUENCE [LARGE SCALE GENOMIC DNA]</scope>
    <source>
        <strain evidence="5">S8-3T</strain>
    </source>
</reference>
<dbReference type="PANTHER" id="PTHR10204:SF34">
    <property type="entry name" value="NAD(P)H DEHYDROGENASE [QUINONE] 1 ISOFORM 1"/>
    <property type="match status" value="1"/>
</dbReference>
<evidence type="ECO:0000313" key="4">
    <source>
        <dbReference type="EMBL" id="QNQ08337.1"/>
    </source>
</evidence>
<name>A0A7H0LF84_9SPHN</name>
<dbReference type="Proteomes" id="UP000516148">
    <property type="component" value="Chromosome"/>
</dbReference>
<dbReference type="SUPFAM" id="SSF52218">
    <property type="entry name" value="Flavoproteins"/>
    <property type="match status" value="1"/>
</dbReference>
<dbReference type="EMBL" id="CP061038">
    <property type="protein sequence ID" value="QNQ08337.1"/>
    <property type="molecule type" value="Genomic_DNA"/>
</dbReference>
<dbReference type="InterPro" id="IPR029039">
    <property type="entry name" value="Flavoprotein-like_sf"/>
</dbReference>
<protein>
    <submittedName>
        <fullName evidence="4">NAD(P)H-dependent oxidoreductase</fullName>
    </submittedName>
</protein>
<accession>A0A7H0LF84</accession>
<keyword evidence="5" id="KW-1185">Reference proteome</keyword>
<evidence type="ECO:0000259" key="3">
    <source>
        <dbReference type="Pfam" id="PF02525"/>
    </source>
</evidence>
<dbReference type="GO" id="GO:0003955">
    <property type="term" value="F:NAD(P)H dehydrogenase (quinone) activity"/>
    <property type="evidence" value="ECO:0007669"/>
    <property type="project" value="TreeGrafter"/>
</dbReference>
<gene>
    <name evidence="4" type="ORF">H3Z74_16490</name>
</gene>
<dbReference type="InterPro" id="IPR003680">
    <property type="entry name" value="Flavodoxin_fold"/>
</dbReference>
<evidence type="ECO:0000256" key="1">
    <source>
        <dbReference type="ARBA" id="ARBA00006252"/>
    </source>
</evidence>
<feature type="domain" description="Flavodoxin-like fold" evidence="3">
    <location>
        <begin position="1"/>
        <end position="215"/>
    </location>
</feature>
<dbReference type="Gene3D" id="3.40.50.360">
    <property type="match status" value="1"/>
</dbReference>
<keyword evidence="2" id="KW-0560">Oxidoreductase</keyword>
<comment type="similarity">
    <text evidence="1">Belongs to the NAD(P)H dehydrogenase (quinone) family.</text>
</comment>
<dbReference type="RefSeq" id="WP_187760665.1">
    <property type="nucleotide sequence ID" value="NZ_CP061038.1"/>
</dbReference>